<evidence type="ECO:0000256" key="2">
    <source>
        <dbReference type="ARBA" id="ARBA00022692"/>
    </source>
</evidence>
<evidence type="ECO:0000256" key="6">
    <source>
        <dbReference type="SAM" id="Phobius"/>
    </source>
</evidence>
<evidence type="ECO:0000256" key="4">
    <source>
        <dbReference type="ARBA" id="ARBA00023136"/>
    </source>
</evidence>
<evidence type="ECO:0000256" key="3">
    <source>
        <dbReference type="ARBA" id="ARBA00022989"/>
    </source>
</evidence>
<protein>
    <recommendedName>
        <fullName evidence="7">Translocation and assembly module TamB C-terminal domain-containing protein</fullName>
    </recommendedName>
</protein>
<dbReference type="GO" id="GO:0009306">
    <property type="term" value="P:protein secretion"/>
    <property type="evidence" value="ECO:0007669"/>
    <property type="project" value="InterPro"/>
</dbReference>
<evidence type="ECO:0000259" key="7">
    <source>
        <dbReference type="Pfam" id="PF04357"/>
    </source>
</evidence>
<feature type="domain" description="Translocation and assembly module TamB C-terminal" evidence="7">
    <location>
        <begin position="961"/>
        <end position="1291"/>
    </location>
</feature>
<proteinExistence type="predicted"/>
<evidence type="ECO:0000256" key="1">
    <source>
        <dbReference type="ARBA" id="ARBA00004167"/>
    </source>
</evidence>
<dbReference type="PANTHER" id="PTHR36985">
    <property type="entry name" value="TRANSLOCATION AND ASSEMBLY MODULE SUBUNIT TAMB"/>
    <property type="match status" value="1"/>
</dbReference>
<dbReference type="GO" id="GO:0097347">
    <property type="term" value="C:TAM protein secretion complex"/>
    <property type="evidence" value="ECO:0007669"/>
    <property type="project" value="TreeGrafter"/>
</dbReference>
<keyword evidence="4 6" id="KW-0472">Membrane</keyword>
<feature type="region of interest" description="Disordered" evidence="5">
    <location>
        <begin position="1"/>
        <end position="23"/>
    </location>
</feature>
<reference evidence="8 9" key="1">
    <citation type="submission" date="2014-06" db="EMBL/GenBank/DDBJ databases">
        <title>Whole Genome Sequences of Three Symbiotic Endozoicomonas Bacteria.</title>
        <authorList>
            <person name="Neave M.J."/>
            <person name="Apprill A."/>
            <person name="Voolstra C.R."/>
        </authorList>
    </citation>
    <scope>NUCLEOTIDE SEQUENCE [LARGE SCALE GENOMIC DNA]</scope>
    <source>
        <strain evidence="8 9">DSM 22380</strain>
    </source>
</reference>
<comment type="subcellular location">
    <subcellularLocation>
        <location evidence="1">Membrane</location>
        <topology evidence="1">Single-pass membrane protein</topology>
    </subcellularLocation>
</comment>
<dbReference type="GO" id="GO:0005886">
    <property type="term" value="C:plasma membrane"/>
    <property type="evidence" value="ECO:0007669"/>
    <property type="project" value="InterPro"/>
</dbReference>
<comment type="caution">
    <text evidence="8">The sequence shown here is derived from an EMBL/GenBank/DDBJ whole genome shotgun (WGS) entry which is preliminary data.</text>
</comment>
<dbReference type="STRING" id="305900.GV64_04015"/>
<feature type="transmembrane region" description="Helical" evidence="6">
    <location>
        <begin position="33"/>
        <end position="53"/>
    </location>
</feature>
<organism evidence="8 9">
    <name type="scientific">Endozoicomonas elysicola</name>
    <dbReference type="NCBI Taxonomy" id="305900"/>
    <lineage>
        <taxon>Bacteria</taxon>
        <taxon>Pseudomonadati</taxon>
        <taxon>Pseudomonadota</taxon>
        <taxon>Gammaproteobacteria</taxon>
        <taxon>Oceanospirillales</taxon>
        <taxon>Endozoicomonadaceae</taxon>
        <taxon>Endozoicomonas</taxon>
    </lineage>
</organism>
<dbReference type="eggNOG" id="COG2911">
    <property type="taxonomic scope" value="Bacteria"/>
</dbReference>
<accession>A0A081K797</accession>
<dbReference type="EMBL" id="JOJP01000001">
    <property type="protein sequence ID" value="KEI70023.1"/>
    <property type="molecule type" value="Genomic_DNA"/>
</dbReference>
<keyword evidence="3 6" id="KW-1133">Transmembrane helix</keyword>
<evidence type="ECO:0000313" key="9">
    <source>
        <dbReference type="Proteomes" id="UP000027997"/>
    </source>
</evidence>
<evidence type="ECO:0000313" key="8">
    <source>
        <dbReference type="EMBL" id="KEI70023.1"/>
    </source>
</evidence>
<evidence type="ECO:0000256" key="5">
    <source>
        <dbReference type="SAM" id="MobiDB-lite"/>
    </source>
</evidence>
<sequence>MSGSHNSEAEIAENTPKMPEQRPVKKASLARKCLLITIAFLSVLLILTSLLLYTHTGNSLLWRQLSHFLPALDGELTEGELMTGWSLRNLQWQDNQISFHADEVTLQWQLGKFFTTLFTSRELPVQLVAVKSGSLEIRPVAEEAKQQESNTTGATINIPLDILINQINIQNFNFTIPGTKVSLEAFKASANLQDNQLSIPEVLADNLHVFLTPRKDSPVDTKASTPEKQATATFDLSSINLPEINLPIPISLEQFILTNARFQQGEVDETLKKLELSFNWQATHITSLKLKADQTRASILLDGNIQLSENYPLSLNMDATILDDFNIPDLTAIKGEELSLTASGDLNQLQLQLFAQGVINTSLQGSVGPLAPDLPLNLTLQWSKLVWPLQTETPQISTDSGSVSITGNINDYQLSLHTSLTVAEQPATQLTLKSTGNLEQLIISDFSIRPEGEEKTSEKPLKLTGKVGWKDGIHWQGQIHLTQLKPELWLPNIPGTLNGKINTRFVMTDGVWQLSVPELNVTGSLLNQAIKATGKLEADNKIRPMAALPFKVNVHSFYAALGDNRLSISGKIAEQLSLKANLDAKALDALSLDLKGSVQGNLRLTGSDEHPKLSFDFNSPSINFQQTSINQLQVNGELTRTTLLEGKTSVEVGTLSNGSTQLKQLVMTVTGSERNHKISLKSQGEPVSGELLVNGVWQGTNGQKGGGQWQGQLASANIVTPVDNWSLEKPVAILLNSTGEVKLTDQCWLAKPARLCVDASQFSTHRGTTRFQLSDFNLSNLNPFLPGNLAWKAILSGSGDIQWDGGHPIAHLQIQTTPGEITSNSDNPVAVKYQQLSTVINLNEDDLTAQFDFESKQLGVAHINLAIDNIQSDQKLSGQARLQDMRLYFLQPLIPDINNIDGILSADTRMGGTLKEPLLFGSLKLSGGQLIAKQEMVKVSQLITVLNVDGNKGKISGSMKVDEGEMKLSGHLDWQQMPPTGVIEMKGKNLGAKIPGVLQLRASPDLKLTIGKAQTLTGKVTIPWARVRIKQLPKQAVTPSDDVVIITPGSKETLIHAGPPFSMDVSVVLGKDIKIDAYGLKSGLGGHLLLALQPGKPMVADGSIQLVNGRYHQFGQDLLIKEGDIIFSGPLSSPYLAVNAIRNPESIEDDVTVGIQVSGPPTRPEFSIYSDPSMSQQEQWSYLLRGRGLEDGDSSAVQSMLIGFGVSQFGGVVTTIGEKIGLSDVTLDTQGSGDNTQVTIGGTIAPGLRVQYGAGVFNSIAEVKVRYELMPRLYLQAISGVAQAIDLFYQFKIETGKK</sequence>
<dbReference type="Proteomes" id="UP000027997">
    <property type="component" value="Unassembled WGS sequence"/>
</dbReference>
<dbReference type="PANTHER" id="PTHR36985:SF1">
    <property type="entry name" value="TRANSLOCATION AND ASSEMBLY MODULE SUBUNIT TAMB"/>
    <property type="match status" value="1"/>
</dbReference>
<keyword evidence="2 6" id="KW-0812">Transmembrane</keyword>
<dbReference type="RefSeq" id="WP_020584249.1">
    <property type="nucleotide sequence ID" value="NZ_JOJP01000001.1"/>
</dbReference>
<dbReference type="InterPro" id="IPR007452">
    <property type="entry name" value="TamB_C"/>
</dbReference>
<gene>
    <name evidence="8" type="ORF">GV64_04015</name>
</gene>
<name>A0A081K797_9GAMM</name>
<dbReference type="Pfam" id="PF04357">
    <property type="entry name" value="TamB"/>
    <property type="match status" value="1"/>
</dbReference>
<keyword evidence="9" id="KW-1185">Reference proteome</keyword>